<comment type="caution">
    <text evidence="1">The sequence shown here is derived from an EMBL/GenBank/DDBJ whole genome shotgun (WGS) entry which is preliminary data.</text>
</comment>
<sequence length="325" mass="35219">MSFFAFQPIPARTAAIDLGIRRALSDSATRVINEAMRHGFVHDSVPLEWSRALLATRRAPPQLWACYHDLVQAILRGDAEAVMRLASELVARRPDRPGRPGTVLTIAEGDLGAIDVARYRAVIDSDVEQPLGLRPVEPAEVHRIRGLVAEARGLLTEADLTLLDEIDTLGHQIVLATNASGGFGGAATVFLWGAVVLNPARVPDRVTLVEGLAHETAHALLFGMTLGADLTTNDPIERYASPLRRDPRPIEGIVHATYVLARMNHALMALRGAKSLDDRERVLIANKLAHNRASYEAGLGVVLAHGRFTPDGEAIFDACREAMAI</sequence>
<gene>
    <name evidence="1" type="ORF">QWZ18_23715</name>
</gene>
<dbReference type="InterPro" id="IPR026337">
    <property type="entry name" value="AKG_HExxH"/>
</dbReference>
<reference evidence="2" key="1">
    <citation type="journal article" date="2019" name="Int. J. Syst. Evol. Microbiol.">
        <title>The Global Catalogue of Microorganisms (GCM) 10K type strain sequencing project: providing services to taxonomists for standard genome sequencing and annotation.</title>
        <authorList>
            <consortium name="The Broad Institute Genomics Platform"/>
            <consortium name="The Broad Institute Genome Sequencing Center for Infectious Disease"/>
            <person name="Wu L."/>
            <person name="Ma J."/>
        </authorList>
    </citation>
    <scope>NUCLEOTIDE SEQUENCE [LARGE SCALE GENOMIC DNA]</scope>
    <source>
        <strain evidence="2">CECT 7806</strain>
    </source>
</reference>
<name>A0ABT8AVC3_9HYPH</name>
<dbReference type="EMBL" id="JAUFPT010000078">
    <property type="protein sequence ID" value="MDN3573612.1"/>
    <property type="molecule type" value="Genomic_DNA"/>
</dbReference>
<evidence type="ECO:0000313" key="1">
    <source>
        <dbReference type="EMBL" id="MDN3573612.1"/>
    </source>
</evidence>
<dbReference type="NCBIfam" id="TIGR04267">
    <property type="entry name" value="mod_HExxH"/>
    <property type="match status" value="1"/>
</dbReference>
<accession>A0ABT8AVC3</accession>
<evidence type="ECO:0000313" key="2">
    <source>
        <dbReference type="Proteomes" id="UP001244297"/>
    </source>
</evidence>
<keyword evidence="2" id="KW-1185">Reference proteome</keyword>
<organism evidence="1 2">
    <name type="scientific">Methylobacterium longum</name>
    <dbReference type="NCBI Taxonomy" id="767694"/>
    <lineage>
        <taxon>Bacteria</taxon>
        <taxon>Pseudomonadati</taxon>
        <taxon>Pseudomonadota</taxon>
        <taxon>Alphaproteobacteria</taxon>
        <taxon>Hyphomicrobiales</taxon>
        <taxon>Methylobacteriaceae</taxon>
        <taxon>Methylobacterium</taxon>
    </lineage>
</organism>
<protein>
    <submittedName>
        <fullName evidence="1">HEXXH motif-containing putative peptide modification protein</fullName>
    </submittedName>
</protein>
<dbReference type="RefSeq" id="WP_238291021.1">
    <property type="nucleotide sequence ID" value="NZ_BPQS01000031.1"/>
</dbReference>
<proteinExistence type="predicted"/>
<dbReference type="Proteomes" id="UP001244297">
    <property type="component" value="Unassembled WGS sequence"/>
</dbReference>